<evidence type="ECO:0000313" key="2">
    <source>
        <dbReference type="EMBL" id="RCK54063.1"/>
    </source>
</evidence>
<protein>
    <recommendedName>
        <fullName evidence="1">Glycosyl transferase family 1 domain-containing protein</fullName>
    </recommendedName>
</protein>
<proteinExistence type="predicted"/>
<feature type="domain" description="Glycosyl transferase family 1" evidence="1">
    <location>
        <begin position="200"/>
        <end position="338"/>
    </location>
</feature>
<dbReference type="Gene3D" id="3.40.50.2000">
    <property type="entry name" value="Glycogen Phosphorylase B"/>
    <property type="match status" value="2"/>
</dbReference>
<dbReference type="EMBL" id="JPWH01000001">
    <property type="protein sequence ID" value="RCK54063.1"/>
    <property type="molecule type" value="Genomic_DNA"/>
</dbReference>
<dbReference type="OrthoDB" id="9801573at2"/>
<dbReference type="PANTHER" id="PTHR45947">
    <property type="entry name" value="SULFOQUINOVOSYL TRANSFERASE SQD2"/>
    <property type="match status" value="1"/>
</dbReference>
<dbReference type="InterPro" id="IPR001296">
    <property type="entry name" value="Glyco_trans_1"/>
</dbReference>
<dbReference type="GO" id="GO:0016757">
    <property type="term" value="F:glycosyltransferase activity"/>
    <property type="evidence" value="ECO:0007669"/>
    <property type="project" value="InterPro"/>
</dbReference>
<name>A0A367XK78_9PROT</name>
<evidence type="ECO:0000259" key="1">
    <source>
        <dbReference type="Pfam" id="PF00534"/>
    </source>
</evidence>
<comment type="caution">
    <text evidence="2">The sequence shown here is derived from an EMBL/GenBank/DDBJ whole genome shotgun (WGS) entry which is preliminary data.</text>
</comment>
<dbReference type="Pfam" id="PF00534">
    <property type="entry name" value="Glycos_transf_1"/>
    <property type="match status" value="1"/>
</dbReference>
<dbReference type="InterPro" id="IPR050194">
    <property type="entry name" value="Glycosyltransferase_grp1"/>
</dbReference>
<dbReference type="SUPFAM" id="SSF53756">
    <property type="entry name" value="UDP-Glycosyltransferase/glycogen phosphorylase"/>
    <property type="match status" value="1"/>
</dbReference>
<dbReference type="Proteomes" id="UP000252517">
    <property type="component" value="Unassembled WGS sequence"/>
</dbReference>
<organism evidence="2 3">
    <name type="scientific">Thalassospira profundimaris</name>
    <dbReference type="NCBI Taxonomy" id="502049"/>
    <lineage>
        <taxon>Bacteria</taxon>
        <taxon>Pseudomonadati</taxon>
        <taxon>Pseudomonadota</taxon>
        <taxon>Alphaproteobacteria</taxon>
        <taxon>Rhodospirillales</taxon>
        <taxon>Thalassospiraceae</taxon>
        <taxon>Thalassospira</taxon>
    </lineage>
</organism>
<accession>A0A367XK78</accession>
<dbReference type="AlphaFoldDB" id="A0A367XK78"/>
<dbReference type="PANTHER" id="PTHR45947:SF3">
    <property type="entry name" value="SULFOQUINOVOSYL TRANSFERASE SQD2"/>
    <property type="match status" value="1"/>
</dbReference>
<evidence type="ECO:0000313" key="3">
    <source>
        <dbReference type="Proteomes" id="UP000252517"/>
    </source>
</evidence>
<sequence>MKEKLKKKKLAIVHYWWINNRGGEKVLLQLLKMFPTADVFLHTGRDEIIKKSLPVNYTGNIRYTFIKKLPLSQKYYQKYLPLMPVALEELDLSEYDIVISSESGPAKGIITNPDTIHICYCHSPMRYIWDMYHLYKKDSSFLTRLFFTIISHKLRIWDRLSADRVDYFISNSSFISARIKKFYRRESTIIHPPVDVMKFHPNNARSDFYLYAGQLTKYKRPEDAILAFNKANLPLKVVGGGEDEKRLKKIANNNIQFLGKVSDNDLQTLFQTCKALIFPGKEDFGIVPVEAMAGGAPVIALKEGGILDTVIPGETGILYESAGYENLLKSVLLFEEGGVRLNAQEIHNHSHKFSIDVFNEKINKFMENATRGELN</sequence>
<gene>
    <name evidence="2" type="ORF">TH25_01595</name>
</gene>
<dbReference type="RefSeq" id="WP_114086645.1">
    <property type="nucleotide sequence ID" value="NZ_JPWH01000001.1"/>
</dbReference>
<reference evidence="2 3" key="1">
    <citation type="submission" date="2014-07" db="EMBL/GenBank/DDBJ databases">
        <title>Draft genome sequence of Thalassospira profundimaris S25-3-2.</title>
        <authorList>
            <person name="Lai Q."/>
            <person name="Shao Z."/>
        </authorList>
    </citation>
    <scope>NUCLEOTIDE SEQUENCE [LARGE SCALE GENOMIC DNA]</scope>
    <source>
        <strain evidence="2 3">S25-3-2</strain>
    </source>
</reference>